<evidence type="ECO:0000313" key="5">
    <source>
        <dbReference type="EMBL" id="BAM99453.1"/>
    </source>
</evidence>
<dbReference type="InterPro" id="IPR008948">
    <property type="entry name" value="L-Aspartase-like"/>
</dbReference>
<dbReference type="SMART" id="SM00998">
    <property type="entry name" value="ADSL_C"/>
    <property type="match status" value="1"/>
</dbReference>
<dbReference type="InterPro" id="IPR022761">
    <property type="entry name" value="Fumarate_lyase_N"/>
</dbReference>
<evidence type="ECO:0000259" key="4">
    <source>
        <dbReference type="SMART" id="SM00998"/>
    </source>
</evidence>
<dbReference type="EC" id="4.3.2.2" evidence="2 3"/>
<dbReference type="RefSeq" id="WP_015429772.1">
    <property type="nucleotide sequence ID" value="NC_020510.1"/>
</dbReference>
<keyword evidence="3" id="KW-0658">Purine biosynthesis</keyword>
<dbReference type="Pfam" id="PF00206">
    <property type="entry name" value="Lyase_1"/>
    <property type="match status" value="1"/>
</dbReference>
<dbReference type="InterPro" id="IPR019468">
    <property type="entry name" value="AdenyloSucc_lyase_C"/>
</dbReference>
<dbReference type="AlphaFoldDB" id="M4ZSW8"/>
<comment type="catalytic activity">
    <reaction evidence="3">
        <text>N(6)-(1,2-dicarboxyethyl)-AMP = fumarate + AMP</text>
        <dbReference type="Rhea" id="RHEA:16853"/>
        <dbReference type="ChEBI" id="CHEBI:29806"/>
        <dbReference type="ChEBI" id="CHEBI:57567"/>
        <dbReference type="ChEBI" id="CHEBI:456215"/>
        <dbReference type="EC" id="4.3.2.2"/>
    </reaction>
</comment>
<dbReference type="UniPathway" id="UPA00075">
    <property type="reaction ID" value="UER00336"/>
</dbReference>
<evidence type="ECO:0000256" key="2">
    <source>
        <dbReference type="NCBIfam" id="TIGR00928"/>
    </source>
</evidence>
<accession>M4ZSW8</accession>
<sequence>MEKYKNPLVERYSSQEMLYNFSPKKKFLTWRKLWLYLAEIQKELGLNISEEQIFDLKNNLHDIDWNRVSFYEKKFRHDVMAHLYAFGEKATIARPIIHLGATSAFLGDNTDIILIRDGLEILLKKLINVIFRLRNFTLEYHNIPTLAFTHYQPAQLTTVGKRSALWLQSLLLDLEELEFRLKNIRFRGVKGTVGSADSFKELFNGDLQKLKDLEKKLSNKFKFKNVFPITGQTYDRKVDAQILNLLSNISQSSHKFSNDLRLLQNLKEMEEPFEKEQIGSSAMAYKRNPIRSERMAALAKYVISLSNSSALVAATQWLERTLDDSANRRLVIGQSFLAVDSILMIWNNILENLVVYPKMIDKHIKEELPFLVTEYIIIECVKKGADRQDIHERIRIHSMEANDKIKLEGIENDFIQRILHDKKIPIHEKKINQILNPKKLTGFSSDQTLEFLDTKVNPILNRFHHLIDFDLSNIIDRQI</sequence>
<dbReference type="Pfam" id="PF10397">
    <property type="entry name" value="ADSL_C"/>
    <property type="match status" value="1"/>
</dbReference>
<keyword evidence="1 3" id="KW-0456">Lyase</keyword>
<dbReference type="UniPathway" id="UPA00074">
    <property type="reaction ID" value="UER00132"/>
</dbReference>
<dbReference type="Gene3D" id="1.10.275.60">
    <property type="match status" value="1"/>
</dbReference>
<comment type="pathway">
    <text evidence="3">Purine metabolism; IMP biosynthesis via de novo pathway; 5-amino-1-(5-phospho-D-ribosyl)imidazole-4-carboxamide from 5-amino-1-(5-phospho-D-ribosyl)imidazole-4-carboxylate: step 2/2.</text>
</comment>
<name>M4ZSW8_9FLAO</name>
<dbReference type="GO" id="GO:0005829">
    <property type="term" value="C:cytosol"/>
    <property type="evidence" value="ECO:0007669"/>
    <property type="project" value="TreeGrafter"/>
</dbReference>
<dbReference type="Proteomes" id="UP000011815">
    <property type="component" value="Chromosome"/>
</dbReference>
<reference evidence="5 6" key="1">
    <citation type="journal article" date="2013" name="Biol. Lett.">
        <title>Maintenance of essential amino acid synthesis pathways in the Blattabacterium cuenoti symbiont of a wood-feeding cockroach.</title>
        <authorList>
            <person name="Tokuda G."/>
            <person name="Elbourne L.D.H."/>
            <person name="Kinjo Y."/>
            <person name="Saitoh S."/>
            <person name="Sabree Z."/>
            <person name="Hojo M."/>
            <person name="Yamada A."/>
            <person name="Hayashi Y."/>
            <person name="Shigenobu S."/>
            <person name="Bandi C."/>
            <person name="Paulsen I.T."/>
            <person name="Watanabe H."/>
            <person name="Lo N."/>
        </authorList>
    </citation>
    <scope>NUCLEOTIDE SEQUENCE [LARGE SCALE GENOMIC DNA]</scope>
    <source>
        <strain evidence="5 6">BPAA</strain>
    </source>
</reference>
<dbReference type="GO" id="GO:0006189">
    <property type="term" value="P:'de novo' IMP biosynthetic process"/>
    <property type="evidence" value="ECO:0007669"/>
    <property type="project" value="UniProtKB-UniPathway"/>
</dbReference>
<dbReference type="GO" id="GO:0044208">
    <property type="term" value="P:'de novo' AMP biosynthetic process"/>
    <property type="evidence" value="ECO:0007669"/>
    <property type="project" value="UniProtKB-UniPathway"/>
</dbReference>
<proteinExistence type="inferred from homology"/>
<dbReference type="STRING" id="1229512.BPAA_156"/>
<dbReference type="PANTHER" id="PTHR43172">
    <property type="entry name" value="ADENYLOSUCCINATE LYASE"/>
    <property type="match status" value="1"/>
</dbReference>
<evidence type="ECO:0000313" key="6">
    <source>
        <dbReference type="Proteomes" id="UP000011815"/>
    </source>
</evidence>
<comment type="pathway">
    <text evidence="3">Purine metabolism; AMP biosynthesis via de novo pathway; AMP from IMP: step 2/2.</text>
</comment>
<dbReference type="PATRIC" id="fig|1229512.3.peg.153"/>
<dbReference type="Gene3D" id="1.20.200.10">
    <property type="entry name" value="Fumarase/aspartase (Central domain)"/>
    <property type="match status" value="1"/>
</dbReference>
<dbReference type="InterPro" id="IPR020557">
    <property type="entry name" value="Fumarate_lyase_CS"/>
</dbReference>
<comment type="catalytic activity">
    <reaction evidence="3">
        <text>(2S)-2-[5-amino-1-(5-phospho-beta-D-ribosyl)imidazole-4-carboxamido]succinate = 5-amino-1-(5-phospho-beta-D-ribosyl)imidazole-4-carboxamide + fumarate</text>
        <dbReference type="Rhea" id="RHEA:23920"/>
        <dbReference type="ChEBI" id="CHEBI:29806"/>
        <dbReference type="ChEBI" id="CHEBI:58443"/>
        <dbReference type="ChEBI" id="CHEBI:58475"/>
        <dbReference type="EC" id="4.3.2.2"/>
    </reaction>
</comment>
<comment type="similarity">
    <text evidence="3">Belongs to the lyase 1 family. Adenylosuccinate lyase subfamily.</text>
</comment>
<dbReference type="CDD" id="cd03302">
    <property type="entry name" value="Adenylsuccinate_lyase_2"/>
    <property type="match status" value="1"/>
</dbReference>
<dbReference type="SUPFAM" id="SSF48557">
    <property type="entry name" value="L-aspartase-like"/>
    <property type="match status" value="1"/>
</dbReference>
<dbReference type="HOGENOM" id="CLU_030949_1_1_10"/>
<dbReference type="InterPro" id="IPR004769">
    <property type="entry name" value="Pur_lyase"/>
</dbReference>
<feature type="domain" description="Adenylosuccinate lyase C-terminal" evidence="4">
    <location>
        <begin position="368"/>
        <end position="452"/>
    </location>
</feature>
<dbReference type="eggNOG" id="COG0015">
    <property type="taxonomic scope" value="Bacteria"/>
</dbReference>
<dbReference type="EMBL" id="AP012548">
    <property type="protein sequence ID" value="BAM99453.1"/>
    <property type="molecule type" value="Genomic_DNA"/>
</dbReference>
<dbReference type="InterPro" id="IPR000362">
    <property type="entry name" value="Fumarate_lyase_fam"/>
</dbReference>
<dbReference type="Gene3D" id="1.10.40.30">
    <property type="entry name" value="Fumarase/aspartase (C-terminal domain)"/>
    <property type="match status" value="1"/>
</dbReference>
<dbReference type="PRINTS" id="PR00149">
    <property type="entry name" value="FUMRATELYASE"/>
</dbReference>
<evidence type="ECO:0000256" key="3">
    <source>
        <dbReference type="RuleBase" id="RU361172"/>
    </source>
</evidence>
<dbReference type="GO" id="GO:0070626">
    <property type="term" value="F:(S)-2-(5-amino-1-(5-phospho-D-ribosyl)imidazole-4-carboxamido) succinate lyase (fumarate-forming) activity"/>
    <property type="evidence" value="ECO:0007669"/>
    <property type="project" value="TreeGrafter"/>
</dbReference>
<dbReference type="PROSITE" id="PS00163">
    <property type="entry name" value="FUMARATE_LYASES"/>
    <property type="match status" value="1"/>
</dbReference>
<dbReference type="PANTHER" id="PTHR43172:SF1">
    <property type="entry name" value="ADENYLOSUCCINATE LYASE"/>
    <property type="match status" value="1"/>
</dbReference>
<dbReference type="NCBIfam" id="TIGR00928">
    <property type="entry name" value="purB"/>
    <property type="match status" value="1"/>
</dbReference>
<evidence type="ECO:0000256" key="1">
    <source>
        <dbReference type="ARBA" id="ARBA00023239"/>
    </source>
</evidence>
<gene>
    <name evidence="5" type="primary">purB</name>
    <name evidence="5" type="ORF">BPAA_156</name>
</gene>
<dbReference type="KEGG" id="blp:BPAA_156"/>
<dbReference type="GO" id="GO:0004018">
    <property type="term" value="F:N6-(1,2-dicarboxyethyl)AMP AMP-lyase (fumarate-forming) activity"/>
    <property type="evidence" value="ECO:0007669"/>
    <property type="project" value="UniProtKB-UniRule"/>
</dbReference>
<protein>
    <recommendedName>
        <fullName evidence="2 3">Adenylosuccinate lyase</fullName>
        <shortName evidence="3">ASL</shortName>
        <ecNumber evidence="2 3">4.3.2.2</ecNumber>
    </recommendedName>
    <alternativeName>
        <fullName evidence="3">Adenylosuccinase</fullName>
    </alternativeName>
</protein>
<organism evidence="5 6">
    <name type="scientific">Blattabacterium cuenoti BPAA</name>
    <dbReference type="NCBI Taxonomy" id="1229512"/>
    <lineage>
        <taxon>Bacteria</taxon>
        <taxon>Pseudomonadati</taxon>
        <taxon>Bacteroidota</taxon>
        <taxon>Flavobacteriia</taxon>
        <taxon>Flavobacteriales</taxon>
        <taxon>Blattabacteriaceae</taxon>
        <taxon>Blattabacterium</taxon>
    </lineage>
</organism>